<protein>
    <recommendedName>
        <fullName evidence="5">RxLR effector protein</fullName>
    </recommendedName>
</protein>
<evidence type="ECO:0000313" key="7">
    <source>
        <dbReference type="EMBL" id="KAF4034982.1"/>
    </source>
</evidence>
<dbReference type="Proteomes" id="UP000602510">
    <property type="component" value="Unassembled WGS sequence"/>
</dbReference>
<comment type="similarity">
    <text evidence="2 5">Belongs to the RxLR effector family.</text>
</comment>
<dbReference type="InterPro" id="IPR031825">
    <property type="entry name" value="RXLR"/>
</dbReference>
<evidence type="ECO:0000256" key="1">
    <source>
        <dbReference type="ARBA" id="ARBA00004613"/>
    </source>
</evidence>
<dbReference type="EMBL" id="JAACNO010001482">
    <property type="protein sequence ID" value="KAF4140232.1"/>
    <property type="molecule type" value="Genomic_DNA"/>
</dbReference>
<accession>A0A833SIG9</accession>
<comment type="function">
    <text evidence="5">Effector that suppresses plant defense responses during pathogen infection.</text>
</comment>
<organism evidence="7 9">
    <name type="scientific">Phytophthora infestans</name>
    <name type="common">Potato late blight agent</name>
    <name type="synonym">Botrytis infestans</name>
    <dbReference type="NCBI Taxonomy" id="4787"/>
    <lineage>
        <taxon>Eukaryota</taxon>
        <taxon>Sar</taxon>
        <taxon>Stramenopiles</taxon>
        <taxon>Oomycota</taxon>
        <taxon>Peronosporomycetes</taxon>
        <taxon>Peronosporales</taxon>
        <taxon>Peronosporaceae</taxon>
        <taxon>Phytophthora</taxon>
    </lineage>
</organism>
<evidence type="ECO:0000256" key="3">
    <source>
        <dbReference type="ARBA" id="ARBA00022525"/>
    </source>
</evidence>
<feature type="signal peptide" evidence="5">
    <location>
        <begin position="1"/>
        <end position="16"/>
    </location>
</feature>
<keyword evidence="9" id="KW-1185">Reference proteome</keyword>
<comment type="caution">
    <text evidence="7">The sequence shown here is derived from an EMBL/GenBank/DDBJ whole genome shotgun (WGS) entry which is preliminary data.</text>
</comment>
<reference evidence="7" key="1">
    <citation type="submission" date="2020-04" db="EMBL/GenBank/DDBJ databases">
        <title>Hybrid Assembly of Korean Phytophthora infestans isolates.</title>
        <authorList>
            <person name="Prokchorchik M."/>
            <person name="Lee Y."/>
            <person name="Seo J."/>
            <person name="Cho J.-H."/>
            <person name="Park Y.-E."/>
            <person name="Jang D.-C."/>
            <person name="Im J.-S."/>
            <person name="Choi J.-G."/>
            <person name="Park H.-J."/>
            <person name="Lee G.-B."/>
            <person name="Lee Y.-G."/>
            <person name="Hong S.-Y."/>
            <person name="Cho K."/>
            <person name="Sohn K.H."/>
        </authorList>
    </citation>
    <scope>NUCLEOTIDE SEQUENCE</scope>
    <source>
        <strain evidence="7">KR_1_A1</strain>
        <strain evidence="8">KR_2_A2</strain>
    </source>
</reference>
<evidence type="ECO:0000256" key="4">
    <source>
        <dbReference type="ARBA" id="ARBA00022729"/>
    </source>
</evidence>
<comment type="domain">
    <text evidence="5">The RxLR-dEER motif acts to carry the protein into the host cell cytoplasm through binding to cell surface phosphatidylinositol-3-phosphate.</text>
</comment>
<gene>
    <name evidence="7" type="ORF">GN244_ATG12998</name>
    <name evidence="8" type="ORF">GN958_ATG10584</name>
</gene>
<comment type="subcellular location">
    <subcellularLocation>
        <location evidence="1 5">Secreted</location>
    </subcellularLocation>
</comment>
<name>A0A833SIG9_PHYIN</name>
<dbReference type="Pfam" id="PF16810">
    <property type="entry name" value="RXLR"/>
    <property type="match status" value="1"/>
</dbReference>
<keyword evidence="3 5" id="KW-0964">Secreted</keyword>
<proteinExistence type="inferred from homology"/>
<dbReference type="Proteomes" id="UP000704712">
    <property type="component" value="Unassembled WGS sequence"/>
</dbReference>
<evidence type="ECO:0000313" key="8">
    <source>
        <dbReference type="EMBL" id="KAF4140232.1"/>
    </source>
</evidence>
<dbReference type="AlphaFoldDB" id="A0A833SIG9"/>
<sequence length="169" mass="19074">MQLHLILLAVVASVLTTPHGAFTAEAADLTTFPEITSIDHTATTGNDQRAERRLRKRDTDGDASELNQDLQDEARTPQWLAKIVGNLDDVEKAVTKVSKEQSVTNMENRYDEMVDNMLDSLKVLGDRGDNPASLRKAVEENRVVIEKPEFFFPIYDAYWKKAQQLKLNT</sequence>
<evidence type="ECO:0000256" key="5">
    <source>
        <dbReference type="RuleBase" id="RU367124"/>
    </source>
</evidence>
<feature type="region of interest" description="Disordered" evidence="6">
    <location>
        <begin position="40"/>
        <end position="68"/>
    </location>
</feature>
<feature type="chain" id="PRO_5033102463" description="RxLR effector protein" evidence="5">
    <location>
        <begin position="17"/>
        <end position="169"/>
    </location>
</feature>
<evidence type="ECO:0000313" key="9">
    <source>
        <dbReference type="Proteomes" id="UP000602510"/>
    </source>
</evidence>
<keyword evidence="4 5" id="KW-0732">Signal</keyword>
<dbReference type="GO" id="GO:0005576">
    <property type="term" value="C:extracellular region"/>
    <property type="evidence" value="ECO:0007669"/>
    <property type="project" value="UniProtKB-SubCell"/>
</dbReference>
<dbReference type="EMBL" id="WSZM01000333">
    <property type="protein sequence ID" value="KAF4034982.1"/>
    <property type="molecule type" value="Genomic_DNA"/>
</dbReference>
<evidence type="ECO:0000256" key="6">
    <source>
        <dbReference type="SAM" id="MobiDB-lite"/>
    </source>
</evidence>
<evidence type="ECO:0000256" key="2">
    <source>
        <dbReference type="ARBA" id="ARBA00010400"/>
    </source>
</evidence>